<dbReference type="RefSeq" id="XP_067476863.1">
    <property type="nucleotide sequence ID" value="XM_067629345.1"/>
</dbReference>
<evidence type="ECO:0000313" key="10">
    <source>
        <dbReference type="Proteomes" id="UP000184499"/>
    </source>
</evidence>
<dbReference type="PANTHER" id="PTHR10572:SF24">
    <property type="entry name" value="3-HYDROXY-3-METHYLGLUTARYL-COENZYME A REDUCTASE"/>
    <property type="match status" value="1"/>
</dbReference>
<evidence type="ECO:0000313" key="9">
    <source>
        <dbReference type="EMBL" id="OJJ69614.1"/>
    </source>
</evidence>
<dbReference type="Pfam" id="PF00368">
    <property type="entry name" value="HMG-CoA_red"/>
    <property type="match status" value="1"/>
</dbReference>
<dbReference type="GeneID" id="93581832"/>
<dbReference type="InterPro" id="IPR002202">
    <property type="entry name" value="HMG_CoA_Rdtase"/>
</dbReference>
<evidence type="ECO:0000256" key="6">
    <source>
        <dbReference type="ARBA" id="ARBA00023011"/>
    </source>
</evidence>
<keyword evidence="10" id="KW-1185">Reference proteome</keyword>
<dbReference type="Proteomes" id="UP000184499">
    <property type="component" value="Unassembled WGS sequence"/>
</dbReference>
<dbReference type="InterPro" id="IPR009029">
    <property type="entry name" value="HMG_CoA_Rdtase_sub-bd_dom_sf"/>
</dbReference>
<keyword evidence="7" id="KW-1207">Sterol metabolism</keyword>
<dbReference type="PRINTS" id="PR00071">
    <property type="entry name" value="HMGCOARDTASE"/>
</dbReference>
<dbReference type="GO" id="GO:0004420">
    <property type="term" value="F:hydroxymethylglutaryl-CoA reductase (NADPH) activity"/>
    <property type="evidence" value="ECO:0007669"/>
    <property type="project" value="UniProtKB-EC"/>
</dbReference>
<organism evidence="9 10">
    <name type="scientific">Aspergillus brasiliensis (strain CBS 101740 / IMI 381727 / IBT 21946)</name>
    <dbReference type="NCBI Taxonomy" id="767769"/>
    <lineage>
        <taxon>Eukaryota</taxon>
        <taxon>Fungi</taxon>
        <taxon>Dikarya</taxon>
        <taxon>Ascomycota</taxon>
        <taxon>Pezizomycotina</taxon>
        <taxon>Eurotiomycetes</taxon>
        <taxon>Eurotiomycetidae</taxon>
        <taxon>Eurotiales</taxon>
        <taxon>Aspergillaceae</taxon>
        <taxon>Aspergillus</taxon>
        <taxon>Aspergillus subgen. Circumdati</taxon>
    </lineage>
</organism>
<keyword evidence="8" id="KW-0753">Steroid metabolism</keyword>
<sequence length="386" mass="42079">MAPPTEKTKAQFSQVLTGIEHITRHNQDPFKIKIENFIGYTHVPVGLAGPLHIRTPTEPDKEIWAPMATTEAAVIASCCRGCKAANASGGIEVHIGEEGMTRCPVFRFQNPGDALRFARALPTFQKPFKEVAESTSKHARLQSLTPHTIGSSVHLLLSYTCGDASGQNMVTIATDRIRDWVLKKLEKEYKIIDTFVEGKLSSDKKPSWRHVTVVRGVETVAWTALSESACQRILGCSSAQLYDFMRTTQDAGIRNGEHGSNLDSANILAAIFIATGQDAACVADASWAHLTPEYDQASKTLSLSLYFPSMPVGVIGGGTSYATQQEGLRIMQCNEPGGKRRLAGYIAAFALALEISSASAVVTKTFAQSHERLARWEDGERLRSKI</sequence>
<dbReference type="OMA" id="AHFANGI"/>
<dbReference type="InterPro" id="IPR023076">
    <property type="entry name" value="HMG_CoA_Rdtase_CS"/>
</dbReference>
<evidence type="ECO:0000256" key="2">
    <source>
        <dbReference type="ARBA" id="ARBA00012999"/>
    </source>
</evidence>
<dbReference type="EMBL" id="KV878688">
    <property type="protein sequence ID" value="OJJ69614.1"/>
    <property type="molecule type" value="Genomic_DNA"/>
</dbReference>
<dbReference type="VEuPathDB" id="FungiDB:ASPBRDRAFT_77052"/>
<dbReference type="InterPro" id="IPR009023">
    <property type="entry name" value="HMG_CoA_Rdtase_NAD(P)-bd_sf"/>
</dbReference>
<dbReference type="Gene3D" id="3.90.770.10">
    <property type="entry name" value="3-hydroxy-3-methylglutaryl-coenzyme A Reductase, Chain A, domain 2"/>
    <property type="match status" value="1"/>
</dbReference>
<keyword evidence="4" id="KW-0752">Steroid biosynthesis</keyword>
<dbReference type="GO" id="GO:0016126">
    <property type="term" value="P:sterol biosynthetic process"/>
    <property type="evidence" value="ECO:0007669"/>
    <property type="project" value="UniProtKB-KW"/>
</dbReference>
<proteinExistence type="inferred from homology"/>
<evidence type="ECO:0000256" key="1">
    <source>
        <dbReference type="ARBA" id="ARBA00007661"/>
    </source>
</evidence>
<keyword evidence="6" id="KW-0756">Sterol biosynthesis</keyword>
<dbReference type="STRING" id="767769.A0A1L9UD68"/>
<gene>
    <name evidence="9" type="ORF">ASPBRDRAFT_77052</name>
</gene>
<comment type="similarity">
    <text evidence="1">Belongs to the HMG-CoA reductase family.</text>
</comment>
<accession>A0A1L9UD68</accession>
<dbReference type="GO" id="GO:0008299">
    <property type="term" value="P:isoprenoid biosynthetic process"/>
    <property type="evidence" value="ECO:0007669"/>
    <property type="project" value="InterPro"/>
</dbReference>
<evidence type="ECO:0000256" key="4">
    <source>
        <dbReference type="ARBA" id="ARBA00022955"/>
    </source>
</evidence>
<keyword evidence="4" id="KW-0444">Lipid biosynthesis</keyword>
<name>A0A1L9UD68_ASPBC</name>
<dbReference type="PROSITE" id="PS00318">
    <property type="entry name" value="HMG_COA_REDUCTASE_2"/>
    <property type="match status" value="1"/>
</dbReference>
<dbReference type="PANTHER" id="PTHR10572">
    <property type="entry name" value="3-HYDROXY-3-METHYLGLUTARYL-COENZYME A REDUCTASE"/>
    <property type="match status" value="1"/>
</dbReference>
<dbReference type="CDD" id="cd00643">
    <property type="entry name" value="HMG-CoA_reductase_classI"/>
    <property type="match status" value="1"/>
</dbReference>
<evidence type="ECO:0000256" key="5">
    <source>
        <dbReference type="ARBA" id="ARBA00023002"/>
    </source>
</evidence>
<reference evidence="10" key="1">
    <citation type="journal article" date="2017" name="Genome Biol.">
        <title>Comparative genomics reveals high biological diversity and specific adaptations in the industrially and medically important fungal genus Aspergillus.</title>
        <authorList>
            <person name="de Vries R.P."/>
            <person name="Riley R."/>
            <person name="Wiebenga A."/>
            <person name="Aguilar-Osorio G."/>
            <person name="Amillis S."/>
            <person name="Uchima C.A."/>
            <person name="Anderluh G."/>
            <person name="Asadollahi M."/>
            <person name="Askin M."/>
            <person name="Barry K."/>
            <person name="Battaglia E."/>
            <person name="Bayram O."/>
            <person name="Benocci T."/>
            <person name="Braus-Stromeyer S.A."/>
            <person name="Caldana C."/>
            <person name="Canovas D."/>
            <person name="Cerqueira G.C."/>
            <person name="Chen F."/>
            <person name="Chen W."/>
            <person name="Choi C."/>
            <person name="Clum A."/>
            <person name="Dos Santos R.A."/>
            <person name="Damasio A.R."/>
            <person name="Diallinas G."/>
            <person name="Emri T."/>
            <person name="Fekete E."/>
            <person name="Flipphi M."/>
            <person name="Freyberg S."/>
            <person name="Gallo A."/>
            <person name="Gournas C."/>
            <person name="Habgood R."/>
            <person name="Hainaut M."/>
            <person name="Harispe M.L."/>
            <person name="Henrissat B."/>
            <person name="Hilden K.S."/>
            <person name="Hope R."/>
            <person name="Hossain A."/>
            <person name="Karabika E."/>
            <person name="Karaffa L."/>
            <person name="Karanyi Z."/>
            <person name="Krasevec N."/>
            <person name="Kuo A."/>
            <person name="Kusch H."/>
            <person name="LaButti K."/>
            <person name="Lagendijk E.L."/>
            <person name="Lapidus A."/>
            <person name="Levasseur A."/>
            <person name="Lindquist E."/>
            <person name="Lipzen A."/>
            <person name="Logrieco A.F."/>
            <person name="MacCabe A."/>
            <person name="Maekelae M.R."/>
            <person name="Malavazi I."/>
            <person name="Melin P."/>
            <person name="Meyer V."/>
            <person name="Mielnichuk N."/>
            <person name="Miskei M."/>
            <person name="Molnar A.P."/>
            <person name="Mule G."/>
            <person name="Ngan C.Y."/>
            <person name="Orejas M."/>
            <person name="Orosz E."/>
            <person name="Ouedraogo J.P."/>
            <person name="Overkamp K.M."/>
            <person name="Park H.-S."/>
            <person name="Perrone G."/>
            <person name="Piumi F."/>
            <person name="Punt P.J."/>
            <person name="Ram A.F."/>
            <person name="Ramon A."/>
            <person name="Rauscher S."/>
            <person name="Record E."/>
            <person name="Riano-Pachon D.M."/>
            <person name="Robert V."/>
            <person name="Roehrig J."/>
            <person name="Ruller R."/>
            <person name="Salamov A."/>
            <person name="Salih N.S."/>
            <person name="Samson R.A."/>
            <person name="Sandor E."/>
            <person name="Sanguinetti M."/>
            <person name="Schuetze T."/>
            <person name="Sepcic K."/>
            <person name="Shelest E."/>
            <person name="Sherlock G."/>
            <person name="Sophianopoulou V."/>
            <person name="Squina F.M."/>
            <person name="Sun H."/>
            <person name="Susca A."/>
            <person name="Todd R.B."/>
            <person name="Tsang A."/>
            <person name="Unkles S.E."/>
            <person name="van de Wiele N."/>
            <person name="van Rossen-Uffink D."/>
            <person name="Oliveira J.V."/>
            <person name="Vesth T.C."/>
            <person name="Visser J."/>
            <person name="Yu J.-H."/>
            <person name="Zhou M."/>
            <person name="Andersen M.R."/>
            <person name="Archer D.B."/>
            <person name="Baker S.E."/>
            <person name="Benoit I."/>
            <person name="Brakhage A.A."/>
            <person name="Braus G.H."/>
            <person name="Fischer R."/>
            <person name="Frisvad J.C."/>
            <person name="Goldman G.H."/>
            <person name="Houbraken J."/>
            <person name="Oakley B."/>
            <person name="Pocsi I."/>
            <person name="Scazzocchio C."/>
            <person name="Seiboth B."/>
            <person name="vanKuyk P.A."/>
            <person name="Wortman J."/>
            <person name="Dyer P.S."/>
            <person name="Grigoriev I.V."/>
        </authorList>
    </citation>
    <scope>NUCLEOTIDE SEQUENCE [LARGE SCALE GENOMIC DNA]</scope>
    <source>
        <strain evidence="10">CBS 101740 / IMI 381727 / IBT 21946</strain>
    </source>
</reference>
<dbReference type="AlphaFoldDB" id="A0A1L9UD68"/>
<evidence type="ECO:0000256" key="7">
    <source>
        <dbReference type="ARBA" id="ARBA00023166"/>
    </source>
</evidence>
<dbReference type="SUPFAM" id="SSF55035">
    <property type="entry name" value="NAD-binding domain of HMG-CoA reductase"/>
    <property type="match status" value="1"/>
</dbReference>
<dbReference type="Gene3D" id="3.30.70.420">
    <property type="entry name" value="Hydroxymethylglutaryl-CoA reductase, class I/II, NAD/NADP-binding domain"/>
    <property type="match status" value="1"/>
</dbReference>
<keyword evidence="4" id="KW-0443">Lipid metabolism</keyword>
<dbReference type="EC" id="1.1.1.34" evidence="2"/>
<dbReference type="InterPro" id="IPR004554">
    <property type="entry name" value="HMG_CoA_Rdtase_eu_arc"/>
</dbReference>
<keyword evidence="3" id="KW-0521">NADP</keyword>
<evidence type="ECO:0000256" key="3">
    <source>
        <dbReference type="ARBA" id="ARBA00022857"/>
    </source>
</evidence>
<dbReference type="SUPFAM" id="SSF56542">
    <property type="entry name" value="Substrate-binding domain of HMG-CoA reductase"/>
    <property type="match status" value="1"/>
</dbReference>
<protein>
    <recommendedName>
        <fullName evidence="2">hydroxymethylglutaryl-CoA reductase (NADPH)</fullName>
        <ecNumber evidence="2">1.1.1.34</ecNumber>
    </recommendedName>
</protein>
<dbReference type="OrthoDB" id="310654at2759"/>
<dbReference type="PROSITE" id="PS50065">
    <property type="entry name" value="HMG_COA_REDUCTASE_4"/>
    <property type="match status" value="1"/>
</dbReference>
<dbReference type="GO" id="GO:0015936">
    <property type="term" value="P:coenzyme A metabolic process"/>
    <property type="evidence" value="ECO:0007669"/>
    <property type="project" value="InterPro"/>
</dbReference>
<dbReference type="InterPro" id="IPR023074">
    <property type="entry name" value="HMG_CoA_Rdtase_cat_sf"/>
</dbReference>
<evidence type="ECO:0000256" key="8">
    <source>
        <dbReference type="ARBA" id="ARBA00023221"/>
    </source>
</evidence>
<keyword evidence="5" id="KW-0560">Oxidoreductase</keyword>